<sequence>MKKSSILSSLLLFTLSPAFTFANTNISLNTSAHIIAPITLEIEQLEFGTLIKPQSGRTNHEATALLEINGEKQQTVKISIPNRMNIVNGSENLRVNLSIPTDQKRLNNQGKASVTITGSLRLAASTETGIYRGSTTITTSYL</sequence>
<organism evidence="1 2">
    <name type="scientific">Piscirickettsia salmonis</name>
    <dbReference type="NCBI Taxonomy" id="1238"/>
    <lineage>
        <taxon>Bacteria</taxon>
        <taxon>Pseudomonadati</taxon>
        <taxon>Pseudomonadota</taxon>
        <taxon>Gammaproteobacteria</taxon>
        <taxon>Thiotrichales</taxon>
        <taxon>Piscirickettsiaceae</taxon>
        <taxon>Piscirickettsia</taxon>
    </lineage>
</organism>
<gene>
    <name evidence="1" type="ORF">KU39_2652</name>
</gene>
<dbReference type="EMBL" id="CP012508">
    <property type="protein sequence ID" value="ALB23828.1"/>
    <property type="molecule type" value="Genomic_DNA"/>
</dbReference>
<accession>A0A1L6TEG6</accession>
<dbReference type="RefSeq" id="WP_027242638.1">
    <property type="nucleotide sequence ID" value="NZ_CP012508.1"/>
</dbReference>
<protein>
    <submittedName>
        <fullName evidence="1">Uncharacterized protein</fullName>
    </submittedName>
</protein>
<dbReference type="OrthoDB" id="5616218at2"/>
<proteinExistence type="predicted"/>
<evidence type="ECO:0000313" key="1">
    <source>
        <dbReference type="EMBL" id="ALB23828.1"/>
    </source>
</evidence>
<dbReference type="AlphaFoldDB" id="A0A1L6TEG6"/>
<name>A0A1L6TEG6_PISSA</name>
<dbReference type="Proteomes" id="UP000029558">
    <property type="component" value="Chromosome"/>
</dbReference>
<dbReference type="Pfam" id="PF14352">
    <property type="entry name" value="DUF4402"/>
    <property type="match status" value="1"/>
</dbReference>
<dbReference type="InterPro" id="IPR025514">
    <property type="entry name" value="DUF4402"/>
</dbReference>
<evidence type="ECO:0000313" key="2">
    <source>
        <dbReference type="Proteomes" id="UP000029558"/>
    </source>
</evidence>
<reference evidence="1 2" key="1">
    <citation type="journal article" date="2014" name="Genome Announc.">
        <title>Comparative Genome Analysis of Two Isolates of the Fish Pathogen Piscirickettsia salmonis from Different Hosts Reveals Major Differences in Virulence-Associated Secretion Systems.</title>
        <authorList>
            <person name="Bohle H."/>
            <person name="Henriquez P."/>
            <person name="Grothusen H."/>
            <person name="Navas E."/>
            <person name="Sandoval A."/>
            <person name="Bustamante F."/>
            <person name="Bustos P."/>
            <person name="Mancilla M."/>
        </authorList>
    </citation>
    <scope>NUCLEOTIDE SEQUENCE [LARGE SCALE GENOMIC DNA]</scope>
    <source>
        <strain evidence="2">B1-32597</strain>
    </source>
</reference>